<protein>
    <recommendedName>
        <fullName evidence="3">GxxExxY protein</fullName>
    </recommendedName>
</protein>
<comment type="caution">
    <text evidence="1">The sequence shown here is derived from an EMBL/GenBank/DDBJ whole genome shotgun (WGS) entry which is preliminary data.</text>
</comment>
<evidence type="ECO:0000313" key="2">
    <source>
        <dbReference type="Proteomes" id="UP000003919"/>
    </source>
</evidence>
<dbReference type="EMBL" id="CM001023">
    <property type="protein sequence ID" value="EAZ82526.1"/>
    <property type="molecule type" value="Genomic_DNA"/>
</dbReference>
<accession>A3HRQ8</accession>
<evidence type="ECO:0008006" key="3">
    <source>
        <dbReference type="Google" id="ProtNLM"/>
    </source>
</evidence>
<dbReference type="STRING" id="388413.ALPR1_09935"/>
<gene>
    <name evidence="1" type="ORF">ALPR1_09935</name>
</gene>
<dbReference type="HOGENOM" id="CLU_134960_1_0_10"/>
<dbReference type="AlphaFoldDB" id="A3HRQ8"/>
<dbReference type="Proteomes" id="UP000003919">
    <property type="component" value="Chromosome"/>
</dbReference>
<dbReference type="RefSeq" id="WP_008200204.1">
    <property type="nucleotide sequence ID" value="NZ_CM001023.1"/>
</dbReference>
<reference evidence="1 2" key="1">
    <citation type="journal article" date="2011" name="J. Bacteriol.">
        <title>Complete genome sequence of Algoriphagus sp. PR1, bacterial prey of a colony-forming choanoflagellate.</title>
        <authorList>
            <person name="Alegado R.A."/>
            <person name="Ferriera S."/>
            <person name="Nusbaum C."/>
            <person name="Young S.K."/>
            <person name="Zeng Q."/>
            <person name="Imamovic A."/>
            <person name="Fairclough S.R."/>
            <person name="King N."/>
        </authorList>
    </citation>
    <scope>NUCLEOTIDE SEQUENCE [LARGE SCALE GENOMIC DNA]</scope>
    <source>
        <strain evidence="1 2">PR1</strain>
    </source>
</reference>
<keyword evidence="2" id="KW-1185">Reference proteome</keyword>
<dbReference type="NCBIfam" id="TIGR04256">
    <property type="entry name" value="GxxExxY"/>
    <property type="match status" value="1"/>
</dbReference>
<dbReference type="EMBL" id="AAXU02000001">
    <property type="protein sequence ID" value="EAZ82526.1"/>
    <property type="molecule type" value="Genomic_DNA"/>
</dbReference>
<dbReference type="eggNOG" id="COG0614">
    <property type="taxonomic scope" value="Bacteria"/>
</dbReference>
<organism evidence="1 2">
    <name type="scientific">Algoriphagus machipongonensis</name>
    <dbReference type="NCBI Taxonomy" id="388413"/>
    <lineage>
        <taxon>Bacteria</taxon>
        <taxon>Pseudomonadati</taxon>
        <taxon>Bacteroidota</taxon>
        <taxon>Cytophagia</taxon>
        <taxon>Cytophagales</taxon>
        <taxon>Cyclobacteriaceae</taxon>
        <taxon>Algoriphagus</taxon>
    </lineage>
</organism>
<dbReference type="OrthoDB" id="1119698at2"/>
<dbReference type="InterPro" id="IPR026350">
    <property type="entry name" value="GxxExxY"/>
</dbReference>
<name>A3HRQ8_9BACT</name>
<evidence type="ECO:0000313" key="1">
    <source>
        <dbReference type="EMBL" id="EAZ82526.1"/>
    </source>
</evidence>
<dbReference type="Pfam" id="PF13366">
    <property type="entry name" value="PDDEXK_3"/>
    <property type="match status" value="1"/>
</dbReference>
<proteinExistence type="predicted"/>
<sequence>MLDNQTEQIFKNVLDACFKVHKTLGPGLLESAYEVCLVHELQKMGLKVRKQVALPVQYENIELDAGYRIDLLVEETVIVELKAVDELNPIHIAQVLTYLKLSKLKLGSLVNFNVKLLRNGIKRIIL</sequence>